<accession>A0A372EHC3</accession>
<feature type="region of interest" description="Disordered" evidence="3">
    <location>
        <begin position="226"/>
        <end position="262"/>
    </location>
</feature>
<dbReference type="Proteomes" id="UP000261931">
    <property type="component" value="Unassembled WGS sequence"/>
</dbReference>
<gene>
    <name evidence="5" type="ORF">DY262_16155</name>
</gene>
<dbReference type="RefSeq" id="WP_116960120.1">
    <property type="nucleotide sequence ID" value="NZ_QVLS01000010.1"/>
</dbReference>
<comment type="caution">
    <text evidence="5">The sequence shown here is derived from an EMBL/GenBank/DDBJ whole genome shotgun (WGS) entry which is preliminary data.</text>
</comment>
<proteinExistence type="predicted"/>
<evidence type="ECO:0000259" key="4">
    <source>
        <dbReference type="Pfam" id="PF00483"/>
    </source>
</evidence>
<dbReference type="InterPro" id="IPR005835">
    <property type="entry name" value="NTP_transferase_dom"/>
</dbReference>
<dbReference type="PANTHER" id="PTHR43584:SF8">
    <property type="entry name" value="N-ACETYLMURAMATE ALPHA-1-PHOSPHATE URIDYLYLTRANSFERASE"/>
    <property type="match status" value="1"/>
</dbReference>
<sequence>MAHPAHAILLAAGRGNRMRPLTDQLPKPLLVVHGKPLLQWHVDALAEAGCADLVINTAWLGEQIPAHFGPYPRSSEGLALDIAYSAEGEDFGYALETAGGIARALPLLDEVFWVVAGDVFAPGFPFAPDALERFARGDRLAHLWLVSNPEHNPRGDFGLSPEGLALNLGAGADAPRHTYSTIGLYRRALFETPWFDIPPGNPQGRAEPLAPLLRRAMDAGRVSAELYPGPWTDVGTPQRLAELNRQHPPHPPAARAAPPQGR</sequence>
<dbReference type="GO" id="GO:0016779">
    <property type="term" value="F:nucleotidyltransferase activity"/>
    <property type="evidence" value="ECO:0007669"/>
    <property type="project" value="UniProtKB-KW"/>
</dbReference>
<evidence type="ECO:0000256" key="1">
    <source>
        <dbReference type="ARBA" id="ARBA00022679"/>
    </source>
</evidence>
<evidence type="ECO:0000256" key="3">
    <source>
        <dbReference type="SAM" id="MobiDB-lite"/>
    </source>
</evidence>
<name>A0A372EHC3_9BURK</name>
<keyword evidence="6" id="KW-1185">Reference proteome</keyword>
<organism evidence="5 6">
    <name type="scientific">Hydrogenophaga borbori</name>
    <dbReference type="NCBI Taxonomy" id="2294117"/>
    <lineage>
        <taxon>Bacteria</taxon>
        <taxon>Pseudomonadati</taxon>
        <taxon>Pseudomonadota</taxon>
        <taxon>Betaproteobacteria</taxon>
        <taxon>Burkholderiales</taxon>
        <taxon>Comamonadaceae</taxon>
        <taxon>Hydrogenophaga</taxon>
    </lineage>
</organism>
<protein>
    <submittedName>
        <fullName evidence="5">Nucleotidyltransferase family protein</fullName>
    </submittedName>
</protein>
<feature type="compositionally biased region" description="Low complexity" evidence="3">
    <location>
        <begin position="253"/>
        <end position="262"/>
    </location>
</feature>
<dbReference type="EMBL" id="QVLS01000010">
    <property type="protein sequence ID" value="RFP77727.1"/>
    <property type="molecule type" value="Genomic_DNA"/>
</dbReference>
<dbReference type="InterPro" id="IPR029044">
    <property type="entry name" value="Nucleotide-diphossugar_trans"/>
</dbReference>
<dbReference type="CDD" id="cd06422">
    <property type="entry name" value="NTP_transferase_like_1"/>
    <property type="match status" value="1"/>
</dbReference>
<dbReference type="AlphaFoldDB" id="A0A372EHC3"/>
<dbReference type="PANTHER" id="PTHR43584">
    <property type="entry name" value="NUCLEOTIDYL TRANSFERASE"/>
    <property type="match status" value="1"/>
</dbReference>
<evidence type="ECO:0000313" key="5">
    <source>
        <dbReference type="EMBL" id="RFP77727.1"/>
    </source>
</evidence>
<evidence type="ECO:0000313" key="6">
    <source>
        <dbReference type="Proteomes" id="UP000261931"/>
    </source>
</evidence>
<evidence type="ECO:0000256" key="2">
    <source>
        <dbReference type="ARBA" id="ARBA00022695"/>
    </source>
</evidence>
<reference evidence="5 6" key="1">
    <citation type="submission" date="2018-08" db="EMBL/GenBank/DDBJ databases">
        <title>Hydrogenophaga sp. LA-38 isolated from sludge.</title>
        <authorList>
            <person name="Im W.-T."/>
        </authorList>
    </citation>
    <scope>NUCLEOTIDE SEQUENCE [LARGE SCALE GENOMIC DNA]</scope>
    <source>
        <strain evidence="5 6">LA-38</strain>
    </source>
</reference>
<dbReference type="Gene3D" id="3.90.550.10">
    <property type="entry name" value="Spore Coat Polysaccharide Biosynthesis Protein SpsA, Chain A"/>
    <property type="match status" value="1"/>
</dbReference>
<dbReference type="InterPro" id="IPR050065">
    <property type="entry name" value="GlmU-like"/>
</dbReference>
<keyword evidence="2" id="KW-0548">Nucleotidyltransferase</keyword>
<keyword evidence="1 5" id="KW-0808">Transferase</keyword>
<dbReference type="SUPFAM" id="SSF53448">
    <property type="entry name" value="Nucleotide-diphospho-sugar transferases"/>
    <property type="match status" value="1"/>
</dbReference>
<feature type="domain" description="Nucleotidyl transferase" evidence="4">
    <location>
        <begin position="7"/>
        <end position="246"/>
    </location>
</feature>
<dbReference type="Pfam" id="PF00483">
    <property type="entry name" value="NTP_transferase"/>
    <property type="match status" value="1"/>
</dbReference>